<dbReference type="InterPro" id="IPR000731">
    <property type="entry name" value="SSD"/>
</dbReference>
<comment type="caution">
    <text evidence="8">The sequence shown here is derived from an EMBL/GenBank/DDBJ whole genome shotgun (WGS) entry which is preliminary data.</text>
</comment>
<sequence length="785" mass="86717">MDNNKVYRFVGFIVNNPLKSVLMALVLSFIMISGVRFLQADFTYKAFFSEGNPHRATIEDFEKQFSNDDSIVLLIKSPSGIFDQESATLITQLTEEMWKVPDIIRVDSLSNYRWVHAQEDDIIVEPLIPEQGPYSQALLDERKQVALTDEIIPDFLVDASAQTTMIVGYVRPTFEQPVMPEPIVQAVRKLVEQYQSGDHEIHITGRMAIMQGMKESSQADTKSRLPLVLGVIILVLAFRFKHPVGVMPVIPVIILSVIATMGLAGWTGIKISNITAMIPQFIIAICVADAVHILTSYFSYRRKNYANKLAVQTALDENVVPTLLTTITTSVAFFSFLSSDIGAVSGLGVLVGIGTIWGWFMCYFFLGGILSKVPNKKSADPLIEVHNDQSDIASSDSSSFIYRYTEKVFSLAPVIALVFVGLSAASVFVASKNEINANPFKYFAQGFWLRESNDFAEANLKGSQGMEIVVNSGTEDGIKSPEFLAKVENFQRWIDTTPGVVRTYSIIDIIKQSNRSLHADQQAFYKIPDSREAIAELIFLYSMNLPQGLDLSNRVSLNNDAMRISVRWTNYDSALATRYADEIVAYGQSLGLDVHSTGKMLLFQRMNGYVATSFVVTLLITVVIISILLLVTFKSVNLGWITLIANLFPLCLGMAVLYFTGNSIDIGAVIVLSVCLGVAVDDTIHFVSHAQKHLNQGRELKSVIRDTLLKVTPAITITTVILAIAFGSFITADFVPNANFGRMAATILSTAWLANVTLLPALLYLFLQNKQPALNSESTPTSEMS</sequence>
<keyword evidence="5 6" id="KW-0472">Membrane</keyword>
<dbReference type="PROSITE" id="PS50156">
    <property type="entry name" value="SSD"/>
    <property type="match status" value="1"/>
</dbReference>
<proteinExistence type="predicted"/>
<dbReference type="GO" id="GO:0005886">
    <property type="term" value="C:plasma membrane"/>
    <property type="evidence" value="ECO:0007669"/>
    <property type="project" value="UniProtKB-SubCell"/>
</dbReference>
<evidence type="ECO:0000256" key="1">
    <source>
        <dbReference type="ARBA" id="ARBA00004651"/>
    </source>
</evidence>
<dbReference type="AlphaFoldDB" id="A0A4Q7ENP9"/>
<dbReference type="Gene3D" id="1.20.1640.10">
    <property type="entry name" value="Multidrug efflux transporter AcrB transmembrane domain"/>
    <property type="match status" value="2"/>
</dbReference>
<feature type="transmembrane region" description="Helical" evidence="6">
    <location>
        <begin position="743"/>
        <end position="767"/>
    </location>
</feature>
<evidence type="ECO:0000313" key="9">
    <source>
        <dbReference type="Proteomes" id="UP000292345"/>
    </source>
</evidence>
<gene>
    <name evidence="8" type="ORF">C3B51_00750</name>
</gene>
<evidence type="ECO:0000256" key="4">
    <source>
        <dbReference type="ARBA" id="ARBA00022989"/>
    </source>
</evidence>
<dbReference type="InterPro" id="IPR050545">
    <property type="entry name" value="Mycobact_MmpL"/>
</dbReference>
<feature type="transmembrane region" description="Helical" evidence="6">
    <location>
        <begin position="408"/>
        <end position="430"/>
    </location>
</feature>
<dbReference type="PANTHER" id="PTHR33406:SF12">
    <property type="entry name" value="BLR2997 PROTEIN"/>
    <property type="match status" value="1"/>
</dbReference>
<feature type="domain" description="SSD" evidence="7">
    <location>
        <begin position="252"/>
        <end position="372"/>
    </location>
</feature>
<dbReference type="EMBL" id="PPUZ01000002">
    <property type="protein sequence ID" value="RZM85212.1"/>
    <property type="molecule type" value="Genomic_DNA"/>
</dbReference>
<reference evidence="8 9" key="1">
    <citation type="submission" date="2018-01" db="EMBL/GenBank/DDBJ databases">
        <title>Co-occurrence of chitin degradation, pigmentation and bioactivity in marine Pseudoalteromonas.</title>
        <authorList>
            <person name="Paulsen S."/>
            <person name="Gram L."/>
            <person name="Machado H."/>
        </authorList>
    </citation>
    <scope>NUCLEOTIDE SEQUENCE [LARGE SCALE GENOMIC DNA]</scope>
    <source>
        <strain evidence="8 9">S1946</strain>
    </source>
</reference>
<comment type="subcellular location">
    <subcellularLocation>
        <location evidence="1">Cell membrane</location>
        <topology evidence="1">Multi-pass membrane protein</topology>
    </subcellularLocation>
</comment>
<feature type="transmembrane region" description="Helical" evidence="6">
    <location>
        <begin position="20"/>
        <end position="38"/>
    </location>
</feature>
<organism evidence="8 9">
    <name type="scientific">Pseudoalteromonas rubra</name>
    <dbReference type="NCBI Taxonomy" id="43658"/>
    <lineage>
        <taxon>Bacteria</taxon>
        <taxon>Pseudomonadati</taxon>
        <taxon>Pseudomonadota</taxon>
        <taxon>Gammaproteobacteria</taxon>
        <taxon>Alteromonadales</taxon>
        <taxon>Pseudoalteromonadaceae</taxon>
        <taxon>Pseudoalteromonas</taxon>
    </lineage>
</organism>
<dbReference type="SUPFAM" id="SSF82866">
    <property type="entry name" value="Multidrug efflux transporter AcrB transmembrane domain"/>
    <property type="match status" value="2"/>
</dbReference>
<feature type="transmembrane region" description="Helical" evidence="6">
    <location>
        <begin position="609"/>
        <end position="631"/>
    </location>
</feature>
<dbReference type="PANTHER" id="PTHR33406">
    <property type="entry name" value="MEMBRANE PROTEIN MJ1562-RELATED"/>
    <property type="match status" value="1"/>
</dbReference>
<name>A0A4Q7ENP9_9GAMM</name>
<dbReference type="InterPro" id="IPR004869">
    <property type="entry name" value="MMPL_dom"/>
</dbReference>
<feature type="transmembrane region" description="Helical" evidence="6">
    <location>
        <begin position="281"/>
        <end position="300"/>
    </location>
</feature>
<evidence type="ECO:0000256" key="5">
    <source>
        <dbReference type="ARBA" id="ARBA00023136"/>
    </source>
</evidence>
<protein>
    <recommendedName>
        <fullName evidence="7">SSD domain-containing protein</fullName>
    </recommendedName>
</protein>
<keyword evidence="3 6" id="KW-0812">Transmembrane</keyword>
<feature type="transmembrane region" description="Helical" evidence="6">
    <location>
        <begin position="246"/>
        <end position="269"/>
    </location>
</feature>
<evidence type="ECO:0000259" key="7">
    <source>
        <dbReference type="PROSITE" id="PS50156"/>
    </source>
</evidence>
<evidence type="ECO:0000313" key="8">
    <source>
        <dbReference type="EMBL" id="RZM85212.1"/>
    </source>
</evidence>
<feature type="transmembrane region" description="Helical" evidence="6">
    <location>
        <begin position="341"/>
        <end position="366"/>
    </location>
</feature>
<dbReference type="Proteomes" id="UP000292345">
    <property type="component" value="Unassembled WGS sequence"/>
</dbReference>
<evidence type="ECO:0000256" key="6">
    <source>
        <dbReference type="SAM" id="Phobius"/>
    </source>
</evidence>
<evidence type="ECO:0000256" key="2">
    <source>
        <dbReference type="ARBA" id="ARBA00022475"/>
    </source>
</evidence>
<dbReference type="Pfam" id="PF03176">
    <property type="entry name" value="MMPL"/>
    <property type="match status" value="2"/>
</dbReference>
<keyword evidence="4 6" id="KW-1133">Transmembrane helix</keyword>
<evidence type="ECO:0000256" key="3">
    <source>
        <dbReference type="ARBA" id="ARBA00022692"/>
    </source>
</evidence>
<feature type="transmembrane region" description="Helical" evidence="6">
    <location>
        <begin position="708"/>
        <end position="731"/>
    </location>
</feature>
<accession>A0A4Q7ENP9</accession>
<feature type="transmembrane region" description="Helical" evidence="6">
    <location>
        <begin position="638"/>
        <end position="660"/>
    </location>
</feature>
<keyword evidence="2" id="KW-1003">Cell membrane</keyword>
<feature type="transmembrane region" description="Helical" evidence="6">
    <location>
        <begin position="666"/>
        <end position="687"/>
    </location>
</feature>